<dbReference type="EMBL" id="AACKMK010000009">
    <property type="protein sequence ID" value="EAK9940480.1"/>
    <property type="molecule type" value="Genomic_DNA"/>
</dbReference>
<reference evidence="3" key="1">
    <citation type="submission" date="2018-05" db="EMBL/GenBank/DDBJ databases">
        <authorList>
            <consortium name="PulseNet: The National Subtyping Network for Foodborne Disease Surveillance"/>
            <person name="Tarr C.L."/>
            <person name="Trees E."/>
            <person name="Katz L.S."/>
            <person name="Carleton-Romer H.A."/>
            <person name="Stroika S."/>
            <person name="Kucerova Z."/>
            <person name="Roache K.F."/>
            <person name="Sabol A.L."/>
            <person name="Besser J."/>
            <person name="Gerner-Smidt P."/>
        </authorList>
    </citation>
    <scope>NUCLEOTIDE SEQUENCE</scope>
    <source>
        <strain evidence="3">2008D-7097</strain>
    </source>
</reference>
<dbReference type="CDD" id="cd00093">
    <property type="entry name" value="HTH_XRE"/>
    <property type="match status" value="1"/>
</dbReference>
<dbReference type="Gene3D" id="1.10.260.40">
    <property type="entry name" value="lambda repressor-like DNA-binding domains"/>
    <property type="match status" value="1"/>
</dbReference>
<dbReference type="InterPro" id="IPR010982">
    <property type="entry name" value="Lambda_DNA-bd_dom_sf"/>
</dbReference>
<dbReference type="PANTHER" id="PTHR46558">
    <property type="entry name" value="TRACRIPTIONAL REGULATORY PROTEIN-RELATED-RELATED"/>
    <property type="match status" value="1"/>
</dbReference>
<gene>
    <name evidence="3" type="ORF">A0Y42_06575</name>
</gene>
<dbReference type="InterPro" id="IPR001387">
    <property type="entry name" value="Cro/C1-type_HTH"/>
</dbReference>
<evidence type="ECO:0000259" key="2">
    <source>
        <dbReference type="PROSITE" id="PS50943"/>
    </source>
</evidence>
<evidence type="ECO:0000256" key="1">
    <source>
        <dbReference type="ARBA" id="ARBA00023125"/>
    </source>
</evidence>
<protein>
    <submittedName>
        <fullName evidence="3">Helix-turn-helix transcriptional regulator</fullName>
    </submittedName>
</protein>
<feature type="domain" description="HTH cro/C1-type" evidence="2">
    <location>
        <begin position="6"/>
        <end position="60"/>
    </location>
</feature>
<dbReference type="SMART" id="SM00530">
    <property type="entry name" value="HTH_XRE"/>
    <property type="match status" value="1"/>
</dbReference>
<keyword evidence="1" id="KW-0238">DNA-binding</keyword>
<comment type="caution">
    <text evidence="3">The sequence shown here is derived from an EMBL/GenBank/DDBJ whole genome shotgun (WGS) entry which is preliminary data.</text>
</comment>
<evidence type="ECO:0000313" key="3">
    <source>
        <dbReference type="EMBL" id="EAK9940480.1"/>
    </source>
</evidence>
<dbReference type="AlphaFoldDB" id="A0A5L8LPA3"/>
<dbReference type="PANTHER" id="PTHR46558:SF11">
    <property type="entry name" value="HTH-TYPE TRANSCRIPTIONAL REGULATOR XRE"/>
    <property type="match status" value="1"/>
</dbReference>
<dbReference type="GO" id="GO:0003677">
    <property type="term" value="F:DNA binding"/>
    <property type="evidence" value="ECO:0007669"/>
    <property type="project" value="UniProtKB-KW"/>
</dbReference>
<dbReference type="Pfam" id="PF01381">
    <property type="entry name" value="HTH_3"/>
    <property type="match status" value="1"/>
</dbReference>
<accession>A0A5L8LPA3</accession>
<dbReference type="PROSITE" id="PS50943">
    <property type="entry name" value="HTH_CROC1"/>
    <property type="match status" value="1"/>
</dbReference>
<organism evidence="3">
    <name type="scientific">Campylobacter lari</name>
    <dbReference type="NCBI Taxonomy" id="201"/>
    <lineage>
        <taxon>Bacteria</taxon>
        <taxon>Pseudomonadati</taxon>
        <taxon>Campylobacterota</taxon>
        <taxon>Epsilonproteobacteria</taxon>
        <taxon>Campylobacterales</taxon>
        <taxon>Campylobacteraceae</taxon>
        <taxon>Campylobacter</taxon>
    </lineage>
</organism>
<proteinExistence type="predicted"/>
<name>A0A5L8LPA3_CAMLA</name>
<sequence>MIKENIKFLRKQRKLTQQELGEILNVGQKTVSMWEKGNNNITLPTILKICEYFQISPNELLANNLADMELHRNLRNYNRLTHELQLKNGLNDFLKSNIVNMQLQKISKHIRSLKGVGFIEKLSESWSGNGEKMLLILLLFIKHLNKIELSHTTMSKKDFINMLKKFKISLKNIKLYSLILSEKDKINTIEWVENNLDEIDVNALFIDLRKDVEKIIINELNSFNYLIFKD</sequence>
<dbReference type="SUPFAM" id="SSF47413">
    <property type="entry name" value="lambda repressor-like DNA-binding domains"/>
    <property type="match status" value="1"/>
</dbReference>